<dbReference type="SUPFAM" id="SSF50978">
    <property type="entry name" value="WD40 repeat-like"/>
    <property type="match status" value="1"/>
</dbReference>
<proteinExistence type="inferred from homology"/>
<dbReference type="Proteomes" id="UP000050795">
    <property type="component" value="Unassembled WGS sequence"/>
</dbReference>
<sequence length="159" mass="17520">VLCSFHGHNLPVLTLCFIDNGYGSNKPHGISTSQLWLASTCQDGSMIIWDISSVTTEAPSSTTQCLSRQLCSSTGCHRRPVTVSAWHPQRQVLATGSLDCLVCLWEMSELGFGSLSYAKPSNLNKLTLAKKLKPTLLSMHLFFGYQTIHLTAKILFLMM</sequence>
<dbReference type="PANTHER" id="PTHR22846">
    <property type="entry name" value="WD40 REPEAT PROTEIN"/>
    <property type="match status" value="1"/>
</dbReference>
<organism evidence="7 8">
    <name type="scientific">Trichobilharzia regenti</name>
    <name type="common">Nasal bird schistosome</name>
    <dbReference type="NCBI Taxonomy" id="157069"/>
    <lineage>
        <taxon>Eukaryota</taxon>
        <taxon>Metazoa</taxon>
        <taxon>Spiralia</taxon>
        <taxon>Lophotrochozoa</taxon>
        <taxon>Platyhelminthes</taxon>
        <taxon>Trematoda</taxon>
        <taxon>Digenea</taxon>
        <taxon>Strigeidida</taxon>
        <taxon>Schistosomatoidea</taxon>
        <taxon>Schistosomatidae</taxon>
        <taxon>Trichobilharzia</taxon>
    </lineage>
</organism>
<dbReference type="PANTHER" id="PTHR22846:SF2">
    <property type="entry name" value="F-BOX-LIKE_WD REPEAT-CONTAINING PROTEIN EBI"/>
    <property type="match status" value="1"/>
</dbReference>
<protein>
    <recommendedName>
        <fullName evidence="9">WD_REPEATS_REGION domain-containing protein</fullName>
    </recommendedName>
</protein>
<dbReference type="PROSITE" id="PS00678">
    <property type="entry name" value="WD_REPEATS_1"/>
    <property type="match status" value="1"/>
</dbReference>
<evidence type="ECO:0008006" key="9">
    <source>
        <dbReference type="Google" id="ProtNLM"/>
    </source>
</evidence>
<feature type="repeat" description="WD" evidence="6">
    <location>
        <begin position="74"/>
        <end position="108"/>
    </location>
</feature>
<evidence type="ECO:0000256" key="1">
    <source>
        <dbReference type="ARBA" id="ARBA00004123"/>
    </source>
</evidence>
<dbReference type="InterPro" id="IPR015943">
    <property type="entry name" value="WD40/YVTN_repeat-like_dom_sf"/>
</dbReference>
<dbReference type="AlphaFoldDB" id="A0AA85JB80"/>
<dbReference type="WBParaSite" id="TREG1_143150.1">
    <property type="protein sequence ID" value="TREG1_143150.1"/>
    <property type="gene ID" value="TREG1_143150"/>
</dbReference>
<dbReference type="InterPro" id="IPR036322">
    <property type="entry name" value="WD40_repeat_dom_sf"/>
</dbReference>
<keyword evidence="7" id="KW-1185">Reference proteome</keyword>
<evidence type="ECO:0000256" key="4">
    <source>
        <dbReference type="ARBA" id="ARBA00023242"/>
    </source>
</evidence>
<dbReference type="Gene3D" id="2.130.10.10">
    <property type="entry name" value="YVTN repeat-like/Quinoprotein amine dehydrogenase"/>
    <property type="match status" value="1"/>
</dbReference>
<keyword evidence="4" id="KW-0539">Nucleus</keyword>
<keyword evidence="2 6" id="KW-0853">WD repeat</keyword>
<dbReference type="PROSITE" id="PS50082">
    <property type="entry name" value="WD_REPEATS_2"/>
    <property type="match status" value="1"/>
</dbReference>
<evidence type="ECO:0000313" key="7">
    <source>
        <dbReference type="Proteomes" id="UP000050795"/>
    </source>
</evidence>
<accession>A0AA85JB80</accession>
<evidence type="ECO:0000256" key="5">
    <source>
        <dbReference type="ARBA" id="ARBA00025741"/>
    </source>
</evidence>
<dbReference type="GO" id="GO:0003714">
    <property type="term" value="F:transcription corepressor activity"/>
    <property type="evidence" value="ECO:0007669"/>
    <property type="project" value="InterPro"/>
</dbReference>
<dbReference type="SMART" id="SM00320">
    <property type="entry name" value="WD40"/>
    <property type="match status" value="2"/>
</dbReference>
<dbReference type="InterPro" id="IPR001680">
    <property type="entry name" value="WD40_rpt"/>
</dbReference>
<comment type="subcellular location">
    <subcellularLocation>
        <location evidence="1">Nucleus</location>
    </subcellularLocation>
</comment>
<dbReference type="Pfam" id="PF00400">
    <property type="entry name" value="WD40"/>
    <property type="match status" value="2"/>
</dbReference>
<comment type="similarity">
    <text evidence="5">Belongs to the WD repeat EBI family.</text>
</comment>
<evidence type="ECO:0000256" key="3">
    <source>
        <dbReference type="ARBA" id="ARBA00022737"/>
    </source>
</evidence>
<dbReference type="InterPro" id="IPR045183">
    <property type="entry name" value="Ebi-like"/>
</dbReference>
<name>A0AA85JB80_TRIRE</name>
<keyword evidence="3" id="KW-0677">Repeat</keyword>
<reference evidence="8" key="2">
    <citation type="submission" date="2023-11" db="UniProtKB">
        <authorList>
            <consortium name="WormBaseParasite"/>
        </authorList>
    </citation>
    <scope>IDENTIFICATION</scope>
</reference>
<reference evidence="7" key="1">
    <citation type="submission" date="2022-06" db="EMBL/GenBank/DDBJ databases">
        <authorList>
            <person name="Berger JAMES D."/>
            <person name="Berger JAMES D."/>
        </authorList>
    </citation>
    <scope>NUCLEOTIDE SEQUENCE [LARGE SCALE GENOMIC DNA]</scope>
</reference>
<evidence type="ECO:0000256" key="6">
    <source>
        <dbReference type="PROSITE-ProRule" id="PRU00221"/>
    </source>
</evidence>
<evidence type="ECO:0000256" key="2">
    <source>
        <dbReference type="ARBA" id="ARBA00022574"/>
    </source>
</evidence>
<dbReference type="InterPro" id="IPR019775">
    <property type="entry name" value="WD40_repeat_CS"/>
</dbReference>
<evidence type="ECO:0000313" key="8">
    <source>
        <dbReference type="WBParaSite" id="TREG1_143150.1"/>
    </source>
</evidence>
<dbReference type="GO" id="GO:0006357">
    <property type="term" value="P:regulation of transcription by RNA polymerase II"/>
    <property type="evidence" value="ECO:0007669"/>
    <property type="project" value="TreeGrafter"/>
</dbReference>
<dbReference type="GO" id="GO:0000118">
    <property type="term" value="C:histone deacetylase complex"/>
    <property type="evidence" value="ECO:0007669"/>
    <property type="project" value="TreeGrafter"/>
</dbReference>